<evidence type="ECO:0000313" key="3">
    <source>
        <dbReference type="Proteomes" id="UP001385951"/>
    </source>
</evidence>
<feature type="region of interest" description="Disordered" evidence="1">
    <location>
        <begin position="355"/>
        <end position="378"/>
    </location>
</feature>
<dbReference type="Proteomes" id="UP001385951">
    <property type="component" value="Unassembled WGS sequence"/>
</dbReference>
<comment type="caution">
    <text evidence="2">The sequence shown here is derived from an EMBL/GenBank/DDBJ whole genome shotgun (WGS) entry which is preliminary data.</text>
</comment>
<dbReference type="AlphaFoldDB" id="A0AAW0GDF1"/>
<sequence length="403" mass="45556">MNTLTFEDTPPRMLWREFKKSKKLRRWESSPLLKLMPHGRVLFECDNCRFINLFGTTCLWCAHSCTPQPSLGPEVRRRASQPHLLNDRQKEQLRRMDAPRQATLAGSMSVPEYLAEAPEERRKRHRDAKVFSVQVMDTNGANEAAEMYVQALAESDLSLNLGGPRLIPSIAMQPYVVSHQEDNDHDTSARTLSPTRTLRRKQRLTMLRQRSSCSLRRKAMLGSTSHKRSHNDLATTRSLAHRPSRSRTPISLSTPAPLSAGNSVPLGHPSRPLYTAIRKNMSRPNTPSPSRPTTPSPPIADIYERGTRSLDLPSPPFMDSLLMSNSRLPLSFSTMPCEGFSLSGEIEMRMALARSQTDEGVTPPYQFRSRPKDSPKRVDAADTIKLKVKKIRKSLKDLITIRI</sequence>
<feature type="region of interest" description="Disordered" evidence="1">
    <location>
        <begin position="213"/>
        <end position="301"/>
    </location>
</feature>
<evidence type="ECO:0000256" key="1">
    <source>
        <dbReference type="SAM" id="MobiDB-lite"/>
    </source>
</evidence>
<feature type="compositionally biased region" description="Polar residues" evidence="1">
    <location>
        <begin position="246"/>
        <end position="262"/>
    </location>
</feature>
<name>A0AAW0GDF1_9APHY</name>
<accession>A0AAW0GDF1</accession>
<feature type="compositionally biased region" description="Pro residues" evidence="1">
    <location>
        <begin position="286"/>
        <end position="298"/>
    </location>
</feature>
<protein>
    <submittedName>
        <fullName evidence="2">Uncharacterized protein</fullName>
    </submittedName>
</protein>
<feature type="compositionally biased region" description="Basic residues" evidence="1">
    <location>
        <begin position="215"/>
        <end position="229"/>
    </location>
</feature>
<reference evidence="2 3" key="1">
    <citation type="submission" date="2022-09" db="EMBL/GenBank/DDBJ databases">
        <authorList>
            <person name="Palmer J.M."/>
        </authorList>
    </citation>
    <scope>NUCLEOTIDE SEQUENCE [LARGE SCALE GENOMIC DNA]</scope>
    <source>
        <strain evidence="2 3">DSM 7382</strain>
    </source>
</reference>
<gene>
    <name evidence="2" type="ORF">QCA50_006059</name>
</gene>
<dbReference type="EMBL" id="JASBNA010000006">
    <property type="protein sequence ID" value="KAK7690956.1"/>
    <property type="molecule type" value="Genomic_DNA"/>
</dbReference>
<proteinExistence type="predicted"/>
<keyword evidence="3" id="KW-1185">Reference proteome</keyword>
<organism evidence="2 3">
    <name type="scientific">Cerrena zonata</name>
    <dbReference type="NCBI Taxonomy" id="2478898"/>
    <lineage>
        <taxon>Eukaryota</taxon>
        <taxon>Fungi</taxon>
        <taxon>Dikarya</taxon>
        <taxon>Basidiomycota</taxon>
        <taxon>Agaricomycotina</taxon>
        <taxon>Agaricomycetes</taxon>
        <taxon>Polyporales</taxon>
        <taxon>Cerrenaceae</taxon>
        <taxon>Cerrena</taxon>
    </lineage>
</organism>
<evidence type="ECO:0000313" key="2">
    <source>
        <dbReference type="EMBL" id="KAK7690956.1"/>
    </source>
</evidence>